<dbReference type="Proteomes" id="UP000186601">
    <property type="component" value="Unassembled WGS sequence"/>
</dbReference>
<keyword evidence="2" id="KW-1185">Reference proteome</keyword>
<evidence type="ECO:0000313" key="2">
    <source>
        <dbReference type="Proteomes" id="UP000186601"/>
    </source>
</evidence>
<proteinExistence type="predicted"/>
<sequence>MEDSFPITVAQTVALFLESIFYGIYLVTLGHCSRTLLFESDRFVLKRRKEIKWIMVTAALLMAIVATLNVSFILRHILNAFIYYKGPGGATAELSDIGNWVNVMQTADYVAQTAIGDSVLIYRLYVIYNRRWTIVVLPIMMWMANIGPYSILIPK</sequence>
<protein>
    <submittedName>
        <fullName evidence="1">Uncharacterized protein</fullName>
    </submittedName>
</protein>
<evidence type="ECO:0000313" key="1">
    <source>
        <dbReference type="EMBL" id="PSS29864.1"/>
    </source>
</evidence>
<dbReference type="OrthoDB" id="3269446at2759"/>
<reference evidence="1 2" key="1">
    <citation type="submission" date="2018-02" db="EMBL/GenBank/DDBJ databases">
        <title>Genome sequence of the basidiomycete white-rot fungus Phlebia centrifuga.</title>
        <authorList>
            <person name="Granchi Z."/>
            <person name="Peng M."/>
            <person name="de Vries R.P."/>
            <person name="Hilden K."/>
            <person name="Makela M.R."/>
            <person name="Grigoriev I."/>
            <person name="Riley R."/>
        </authorList>
    </citation>
    <scope>NUCLEOTIDE SEQUENCE [LARGE SCALE GENOMIC DNA]</scope>
    <source>
        <strain evidence="1 2">FBCC195</strain>
    </source>
</reference>
<comment type="caution">
    <text evidence="1">The sequence shown here is derived from an EMBL/GenBank/DDBJ whole genome shotgun (WGS) entry which is preliminary data.</text>
</comment>
<accession>A0A2R6RIM7</accession>
<organism evidence="1 2">
    <name type="scientific">Hermanssonia centrifuga</name>
    <dbReference type="NCBI Taxonomy" id="98765"/>
    <lineage>
        <taxon>Eukaryota</taxon>
        <taxon>Fungi</taxon>
        <taxon>Dikarya</taxon>
        <taxon>Basidiomycota</taxon>
        <taxon>Agaricomycotina</taxon>
        <taxon>Agaricomycetes</taxon>
        <taxon>Polyporales</taxon>
        <taxon>Meruliaceae</taxon>
        <taxon>Hermanssonia</taxon>
    </lineage>
</organism>
<name>A0A2R6RIM7_9APHY</name>
<dbReference type="EMBL" id="MLYV02000249">
    <property type="protein sequence ID" value="PSS29864.1"/>
    <property type="molecule type" value="Genomic_DNA"/>
</dbReference>
<dbReference type="AlphaFoldDB" id="A0A2R6RIM7"/>
<gene>
    <name evidence="1" type="ORF">PHLCEN_2v2657</name>
</gene>